<dbReference type="Proteomes" id="UP000499080">
    <property type="component" value="Unassembled WGS sequence"/>
</dbReference>
<comment type="caution">
    <text evidence="1">The sequence shown here is derived from an EMBL/GenBank/DDBJ whole genome shotgun (WGS) entry which is preliminary data.</text>
</comment>
<organism evidence="1 2">
    <name type="scientific">Araneus ventricosus</name>
    <name type="common">Orbweaver spider</name>
    <name type="synonym">Epeira ventricosa</name>
    <dbReference type="NCBI Taxonomy" id="182803"/>
    <lineage>
        <taxon>Eukaryota</taxon>
        <taxon>Metazoa</taxon>
        <taxon>Ecdysozoa</taxon>
        <taxon>Arthropoda</taxon>
        <taxon>Chelicerata</taxon>
        <taxon>Arachnida</taxon>
        <taxon>Araneae</taxon>
        <taxon>Araneomorphae</taxon>
        <taxon>Entelegynae</taxon>
        <taxon>Araneoidea</taxon>
        <taxon>Araneidae</taxon>
        <taxon>Araneus</taxon>
    </lineage>
</organism>
<protein>
    <submittedName>
        <fullName evidence="1">Uncharacterized protein</fullName>
    </submittedName>
</protein>
<accession>A0A4Y2IDW0</accession>
<reference evidence="1 2" key="1">
    <citation type="journal article" date="2019" name="Sci. Rep.">
        <title>Orb-weaving spider Araneus ventricosus genome elucidates the spidroin gene catalogue.</title>
        <authorList>
            <person name="Kono N."/>
            <person name="Nakamura H."/>
            <person name="Ohtoshi R."/>
            <person name="Moran D.A.P."/>
            <person name="Shinohara A."/>
            <person name="Yoshida Y."/>
            <person name="Fujiwara M."/>
            <person name="Mori M."/>
            <person name="Tomita M."/>
            <person name="Arakawa K."/>
        </authorList>
    </citation>
    <scope>NUCLEOTIDE SEQUENCE [LARGE SCALE GENOMIC DNA]</scope>
</reference>
<keyword evidence="2" id="KW-1185">Reference proteome</keyword>
<sequence length="133" mass="15072">MRSRQINNLVLTSLMDIAIVGSRFSPPMIVRTSIGKGRAVAVMATRTPASVIELSQRLSFRNSGCQCRAGVTVKVLKHEYLYMQTMMLFSWVNLEFSPILHSFVSVQPLYNIHTQVVYGALFPIDDQLILLYY</sequence>
<evidence type="ECO:0000313" key="2">
    <source>
        <dbReference type="Proteomes" id="UP000499080"/>
    </source>
</evidence>
<evidence type="ECO:0000313" key="1">
    <source>
        <dbReference type="EMBL" id="GBM75206.1"/>
    </source>
</evidence>
<name>A0A4Y2IDW0_ARAVE</name>
<dbReference type="EMBL" id="BGPR01002544">
    <property type="protein sequence ID" value="GBM75206.1"/>
    <property type="molecule type" value="Genomic_DNA"/>
</dbReference>
<gene>
    <name evidence="1" type="ORF">AVEN_237324_1</name>
</gene>
<dbReference type="AlphaFoldDB" id="A0A4Y2IDW0"/>
<proteinExistence type="predicted"/>